<gene>
    <name evidence="3" type="ORF">MGLY_01970</name>
</gene>
<dbReference type="GO" id="GO:0003700">
    <property type="term" value="F:DNA-binding transcription factor activity"/>
    <property type="evidence" value="ECO:0007669"/>
    <property type="project" value="TreeGrafter"/>
</dbReference>
<dbReference type="OrthoDB" id="1623336at2"/>
<evidence type="ECO:0000313" key="4">
    <source>
        <dbReference type="Proteomes" id="UP000425916"/>
    </source>
</evidence>
<evidence type="ECO:0000259" key="2">
    <source>
        <dbReference type="PROSITE" id="PS50943"/>
    </source>
</evidence>
<dbReference type="GO" id="GO:0003677">
    <property type="term" value="F:DNA binding"/>
    <property type="evidence" value="ECO:0007669"/>
    <property type="project" value="UniProtKB-KW"/>
</dbReference>
<dbReference type="PROSITE" id="PS50943">
    <property type="entry name" value="HTH_CROC1"/>
    <property type="match status" value="1"/>
</dbReference>
<dbReference type="SUPFAM" id="SSF47413">
    <property type="entry name" value="lambda repressor-like DNA-binding domains"/>
    <property type="match status" value="1"/>
</dbReference>
<dbReference type="PANTHER" id="PTHR46797:SF1">
    <property type="entry name" value="METHYLPHOSPHONATE SYNTHASE"/>
    <property type="match status" value="1"/>
</dbReference>
<dbReference type="InterPro" id="IPR001387">
    <property type="entry name" value="Cro/C1-type_HTH"/>
</dbReference>
<dbReference type="AlphaFoldDB" id="A0A6I5ZMP4"/>
<name>A0A6I5ZMP4_9FIRM</name>
<protein>
    <submittedName>
        <fullName evidence="3">Helix-turn-helix protein</fullName>
    </submittedName>
</protein>
<dbReference type="GO" id="GO:0005829">
    <property type="term" value="C:cytosol"/>
    <property type="evidence" value="ECO:0007669"/>
    <property type="project" value="TreeGrafter"/>
</dbReference>
<organism evidence="3 4">
    <name type="scientific">Neomoorella glycerini</name>
    <dbReference type="NCBI Taxonomy" id="55779"/>
    <lineage>
        <taxon>Bacteria</taxon>
        <taxon>Bacillati</taxon>
        <taxon>Bacillota</taxon>
        <taxon>Clostridia</taxon>
        <taxon>Neomoorellales</taxon>
        <taxon>Neomoorellaceae</taxon>
        <taxon>Neomoorella</taxon>
    </lineage>
</organism>
<dbReference type="SMART" id="SM00530">
    <property type="entry name" value="HTH_XRE"/>
    <property type="match status" value="1"/>
</dbReference>
<dbReference type="CDD" id="cd00093">
    <property type="entry name" value="HTH_XRE"/>
    <property type="match status" value="1"/>
</dbReference>
<dbReference type="InterPro" id="IPR010982">
    <property type="entry name" value="Lambda_DNA-bd_dom_sf"/>
</dbReference>
<dbReference type="PANTHER" id="PTHR46797">
    <property type="entry name" value="HTH-TYPE TRANSCRIPTIONAL REGULATOR"/>
    <property type="match status" value="1"/>
</dbReference>
<dbReference type="EMBL" id="CP046244">
    <property type="protein sequence ID" value="QGP90885.1"/>
    <property type="molecule type" value="Genomic_DNA"/>
</dbReference>
<dbReference type="Proteomes" id="UP000425916">
    <property type="component" value="Chromosome"/>
</dbReference>
<sequence>MKSKLGARLRYYRTKRYLTLRQVEDLTGLHSTTISSYERGTREPSQETLRILAKAYNIHVAYLLLDEAEINRLLEEKEDNLAVVINQRPEIAELVNELTELQPPAIKALVNFIKHVKQSWQPRDT</sequence>
<feature type="domain" description="HTH cro/C1-type" evidence="2">
    <location>
        <begin position="9"/>
        <end position="63"/>
    </location>
</feature>
<evidence type="ECO:0000256" key="1">
    <source>
        <dbReference type="ARBA" id="ARBA00023125"/>
    </source>
</evidence>
<accession>A0A6I5ZMP4</accession>
<evidence type="ECO:0000313" key="3">
    <source>
        <dbReference type="EMBL" id="QGP90885.1"/>
    </source>
</evidence>
<proteinExistence type="predicted"/>
<reference evidence="3 4" key="1">
    <citation type="submission" date="2019-11" db="EMBL/GenBank/DDBJ databases">
        <title>Genome sequence of Moorella glycerini DSM11254.</title>
        <authorList>
            <person name="Poehlein A."/>
            <person name="Boeer T."/>
            <person name="Daniel R."/>
        </authorList>
    </citation>
    <scope>NUCLEOTIDE SEQUENCE [LARGE SCALE GENOMIC DNA]</scope>
    <source>
        <strain evidence="3 4">DSM 11254</strain>
    </source>
</reference>
<keyword evidence="4" id="KW-1185">Reference proteome</keyword>
<dbReference type="Pfam" id="PF01381">
    <property type="entry name" value="HTH_3"/>
    <property type="match status" value="1"/>
</dbReference>
<keyword evidence="1" id="KW-0238">DNA-binding</keyword>
<dbReference type="Gene3D" id="1.10.260.40">
    <property type="entry name" value="lambda repressor-like DNA-binding domains"/>
    <property type="match status" value="1"/>
</dbReference>
<dbReference type="RefSeq" id="WP_156271340.1">
    <property type="nucleotide sequence ID" value="NZ_CP046244.1"/>
</dbReference>
<dbReference type="InterPro" id="IPR050807">
    <property type="entry name" value="TransReg_Diox_bact_type"/>
</dbReference>